<dbReference type="InterPro" id="IPR042340">
    <property type="entry name" value="FCER1G"/>
</dbReference>
<accession>A0A9D3PMI4</accession>
<proteinExistence type="predicted"/>
<evidence type="ECO:0000256" key="5">
    <source>
        <dbReference type="ARBA" id="ARBA00023157"/>
    </source>
</evidence>
<keyword evidence="5" id="KW-1015">Disulfide bond</keyword>
<comment type="caution">
    <text evidence="9">The sequence shown here is derived from an EMBL/GenBank/DDBJ whole genome shotgun (WGS) entry which is preliminary data.</text>
</comment>
<evidence type="ECO:0000256" key="1">
    <source>
        <dbReference type="ARBA" id="ARBA00004251"/>
    </source>
</evidence>
<evidence type="ECO:0008006" key="11">
    <source>
        <dbReference type="Google" id="ProtNLM"/>
    </source>
</evidence>
<reference evidence="9" key="1">
    <citation type="submission" date="2021-01" db="EMBL/GenBank/DDBJ databases">
        <authorList>
            <person name="Zahm M."/>
            <person name="Roques C."/>
            <person name="Cabau C."/>
            <person name="Klopp C."/>
            <person name="Donnadieu C."/>
            <person name="Jouanno E."/>
            <person name="Lampietro C."/>
            <person name="Louis A."/>
            <person name="Herpin A."/>
            <person name="Echchiki A."/>
            <person name="Berthelot C."/>
            <person name="Parey E."/>
            <person name="Roest-Crollius H."/>
            <person name="Braasch I."/>
            <person name="Postlethwait J."/>
            <person name="Bobe J."/>
            <person name="Montfort J."/>
            <person name="Bouchez O."/>
            <person name="Begum T."/>
            <person name="Mejri S."/>
            <person name="Adams A."/>
            <person name="Chen W.-J."/>
            <person name="Guiguen Y."/>
        </authorList>
    </citation>
    <scope>NUCLEOTIDE SEQUENCE</scope>
    <source>
        <strain evidence="9">YG-15Mar2019-1</strain>
        <tissue evidence="9">Brain</tissue>
    </source>
</reference>
<evidence type="ECO:0000313" key="10">
    <source>
        <dbReference type="Proteomes" id="UP001046870"/>
    </source>
</evidence>
<dbReference type="InterPro" id="IPR021663">
    <property type="entry name" value="CD3_zeta/IgE_Fc_rcpt_gamma"/>
</dbReference>
<dbReference type="Proteomes" id="UP001046870">
    <property type="component" value="Chromosome 17"/>
</dbReference>
<dbReference type="EMBL" id="JAFDVH010000017">
    <property type="protein sequence ID" value="KAG7462196.1"/>
    <property type="molecule type" value="Genomic_DNA"/>
</dbReference>
<comment type="subcellular location">
    <subcellularLocation>
        <location evidence="1">Cell membrane</location>
        <topology evidence="1">Single-pass type I membrane protein</topology>
    </subcellularLocation>
</comment>
<sequence>MDSETQASYYRFLRRGVTGTSRQPSGAAPLTQSALRQFQLAGGPCAKMKFAAVFLTAVLLCQNFGRALALEEPGICYILDGILFVYGIVLTALYCRLKMGKASGKSGQNHQKQEDGIYTSLTPRGQDTYETLNIQRK</sequence>
<protein>
    <recommendedName>
        <fullName evidence="11">Fc receptor gamma-chain</fullName>
    </recommendedName>
</protein>
<keyword evidence="10" id="KW-1185">Reference proteome</keyword>
<dbReference type="GO" id="GO:0032998">
    <property type="term" value="C:Fc-epsilon receptor I complex"/>
    <property type="evidence" value="ECO:0007669"/>
    <property type="project" value="InterPro"/>
</dbReference>
<dbReference type="AlphaFoldDB" id="A0A9D3PMI4"/>
<dbReference type="GO" id="GO:0002376">
    <property type="term" value="P:immune system process"/>
    <property type="evidence" value="ECO:0007669"/>
    <property type="project" value="UniProtKB-KW"/>
</dbReference>
<dbReference type="PANTHER" id="PTHR16803">
    <property type="entry name" value="HIGH AFFINITY IMMUNOGLOBULIN EPSILON RECEPTOR GAMMA-SUBUNIT"/>
    <property type="match status" value="1"/>
</dbReference>
<evidence type="ECO:0000313" key="9">
    <source>
        <dbReference type="EMBL" id="KAG7462196.1"/>
    </source>
</evidence>
<evidence type="ECO:0000256" key="4">
    <source>
        <dbReference type="ARBA" id="ARBA00022859"/>
    </source>
</evidence>
<keyword evidence="2" id="KW-1003">Cell membrane</keyword>
<dbReference type="PANTHER" id="PTHR16803:SF0">
    <property type="entry name" value="HIGH AFFINITY IMMUNOGLOBULIN EPSILON RECEPTOR SUBUNIT GAMMA"/>
    <property type="match status" value="1"/>
</dbReference>
<feature type="transmembrane region" description="Helical" evidence="8">
    <location>
        <begin position="75"/>
        <end position="95"/>
    </location>
</feature>
<evidence type="ECO:0000256" key="8">
    <source>
        <dbReference type="SAM" id="Phobius"/>
    </source>
</evidence>
<evidence type="ECO:0000256" key="3">
    <source>
        <dbReference type="ARBA" id="ARBA00022553"/>
    </source>
</evidence>
<evidence type="ECO:0000256" key="7">
    <source>
        <dbReference type="SAM" id="MobiDB-lite"/>
    </source>
</evidence>
<keyword evidence="4" id="KW-0391">Immunity</keyword>
<feature type="region of interest" description="Disordered" evidence="7">
    <location>
        <begin position="101"/>
        <end position="124"/>
    </location>
</feature>
<keyword evidence="3" id="KW-0597">Phosphoprotein</keyword>
<organism evidence="9 10">
    <name type="scientific">Megalops atlanticus</name>
    <name type="common">Tarpon</name>
    <name type="synonym">Clupea gigantea</name>
    <dbReference type="NCBI Taxonomy" id="7932"/>
    <lineage>
        <taxon>Eukaryota</taxon>
        <taxon>Metazoa</taxon>
        <taxon>Chordata</taxon>
        <taxon>Craniata</taxon>
        <taxon>Vertebrata</taxon>
        <taxon>Euteleostomi</taxon>
        <taxon>Actinopterygii</taxon>
        <taxon>Neopterygii</taxon>
        <taxon>Teleostei</taxon>
        <taxon>Elopiformes</taxon>
        <taxon>Megalopidae</taxon>
        <taxon>Megalops</taxon>
    </lineage>
</organism>
<evidence type="ECO:0000256" key="2">
    <source>
        <dbReference type="ARBA" id="ARBA00022475"/>
    </source>
</evidence>
<dbReference type="GO" id="GO:0019767">
    <property type="term" value="F:IgE receptor activity"/>
    <property type="evidence" value="ECO:0007669"/>
    <property type="project" value="InterPro"/>
</dbReference>
<keyword evidence="8" id="KW-1133">Transmembrane helix</keyword>
<gene>
    <name evidence="9" type="ORF">MATL_G00200040</name>
</gene>
<feature type="transmembrane region" description="Helical" evidence="8">
    <location>
        <begin position="50"/>
        <end position="69"/>
    </location>
</feature>
<dbReference type="OrthoDB" id="9941225at2759"/>
<dbReference type="Pfam" id="PF11628">
    <property type="entry name" value="TCR_zetazeta"/>
    <property type="match status" value="1"/>
</dbReference>
<keyword evidence="8" id="KW-0472">Membrane</keyword>
<name>A0A9D3PMI4_MEGAT</name>
<keyword evidence="6" id="KW-0675">Receptor</keyword>
<evidence type="ECO:0000256" key="6">
    <source>
        <dbReference type="ARBA" id="ARBA00023170"/>
    </source>
</evidence>
<keyword evidence="8" id="KW-0812">Transmembrane</keyword>